<dbReference type="InterPro" id="IPR006671">
    <property type="entry name" value="Cyclin_N"/>
</dbReference>
<evidence type="ECO:0000313" key="3">
    <source>
        <dbReference type="Proteomes" id="UP000604825"/>
    </source>
</evidence>
<evidence type="ECO:0000259" key="1">
    <source>
        <dbReference type="Pfam" id="PF00134"/>
    </source>
</evidence>
<accession>A0A811Q2U4</accession>
<organism evidence="2 3">
    <name type="scientific">Miscanthus lutarioriparius</name>
    <dbReference type="NCBI Taxonomy" id="422564"/>
    <lineage>
        <taxon>Eukaryota</taxon>
        <taxon>Viridiplantae</taxon>
        <taxon>Streptophyta</taxon>
        <taxon>Embryophyta</taxon>
        <taxon>Tracheophyta</taxon>
        <taxon>Spermatophyta</taxon>
        <taxon>Magnoliopsida</taxon>
        <taxon>Liliopsida</taxon>
        <taxon>Poales</taxon>
        <taxon>Poaceae</taxon>
        <taxon>PACMAD clade</taxon>
        <taxon>Panicoideae</taxon>
        <taxon>Andropogonodae</taxon>
        <taxon>Andropogoneae</taxon>
        <taxon>Saccharinae</taxon>
        <taxon>Miscanthus</taxon>
    </lineage>
</organism>
<sequence length="305" mass="33198">MDAFIKRPLVRQIPPPGFESCSSGGATMHTNPFSFDLGIAPPYSTASSWSFSIGDMGRRTHPFSFGLDIAPPPISLSDLCDDYFPRPAQFGPFPTMNVDVPHNYYVPAVGELPALPVPPAGFNPTPVYDYGNPFDADGTASLAMEPGVEEPVSVSSAAPVCDGAGTLYDDNSTMVLPKLCCPYDGYDEDIEATLRAQEDEALSPDYLETTQRGRMSQDTRATLVGWMKRFTQCYGLAPGTLHRAVSYADRFLSVQPLADVGMHRLRLLGAAAKYEDQGTVELLDAAEIASYSREQGVLRRSHSRR</sequence>
<dbReference type="Gene3D" id="1.10.472.10">
    <property type="entry name" value="Cyclin-like"/>
    <property type="match status" value="1"/>
</dbReference>
<dbReference type="InterPro" id="IPR036915">
    <property type="entry name" value="Cyclin-like_sf"/>
</dbReference>
<keyword evidence="3" id="KW-1185">Reference proteome</keyword>
<dbReference type="OrthoDB" id="5590282at2759"/>
<proteinExistence type="predicted"/>
<dbReference type="Pfam" id="PF00134">
    <property type="entry name" value="Cyclin_N"/>
    <property type="match status" value="1"/>
</dbReference>
<feature type="domain" description="Cyclin N-terminal" evidence="1">
    <location>
        <begin position="192"/>
        <end position="288"/>
    </location>
</feature>
<name>A0A811Q2U4_9POAL</name>
<dbReference type="Proteomes" id="UP000604825">
    <property type="component" value="Unassembled WGS sequence"/>
</dbReference>
<dbReference type="AlphaFoldDB" id="A0A811Q2U4"/>
<comment type="caution">
    <text evidence="2">The sequence shown here is derived from an EMBL/GenBank/DDBJ whole genome shotgun (WGS) entry which is preliminary data.</text>
</comment>
<dbReference type="SUPFAM" id="SSF47954">
    <property type="entry name" value="Cyclin-like"/>
    <property type="match status" value="1"/>
</dbReference>
<gene>
    <name evidence="2" type="ORF">NCGR_LOCUS34176</name>
</gene>
<protein>
    <recommendedName>
        <fullName evidence="1">Cyclin N-terminal domain-containing protein</fullName>
    </recommendedName>
</protein>
<evidence type="ECO:0000313" key="2">
    <source>
        <dbReference type="EMBL" id="CAD6250389.1"/>
    </source>
</evidence>
<reference evidence="2" key="1">
    <citation type="submission" date="2020-10" db="EMBL/GenBank/DDBJ databases">
        <authorList>
            <person name="Han B."/>
            <person name="Lu T."/>
            <person name="Zhao Q."/>
            <person name="Huang X."/>
            <person name="Zhao Y."/>
        </authorList>
    </citation>
    <scope>NUCLEOTIDE SEQUENCE</scope>
</reference>
<dbReference type="EMBL" id="CAJGYO010000008">
    <property type="protein sequence ID" value="CAD6250389.1"/>
    <property type="molecule type" value="Genomic_DNA"/>
</dbReference>